<accession>A0A0F9HB99</accession>
<protein>
    <submittedName>
        <fullName evidence="1">Uncharacterized protein</fullName>
    </submittedName>
</protein>
<feature type="non-terminal residue" evidence="1">
    <location>
        <position position="1"/>
    </location>
</feature>
<name>A0A0F9HB99_9ZZZZ</name>
<dbReference type="AlphaFoldDB" id="A0A0F9HB99"/>
<evidence type="ECO:0000313" key="1">
    <source>
        <dbReference type="EMBL" id="KKM08290.1"/>
    </source>
</evidence>
<organism evidence="1">
    <name type="scientific">marine sediment metagenome</name>
    <dbReference type="NCBI Taxonomy" id="412755"/>
    <lineage>
        <taxon>unclassified sequences</taxon>
        <taxon>metagenomes</taxon>
        <taxon>ecological metagenomes</taxon>
    </lineage>
</organism>
<reference evidence="1" key="1">
    <citation type="journal article" date="2015" name="Nature">
        <title>Complex archaea that bridge the gap between prokaryotes and eukaryotes.</title>
        <authorList>
            <person name="Spang A."/>
            <person name="Saw J.H."/>
            <person name="Jorgensen S.L."/>
            <person name="Zaremba-Niedzwiedzka K."/>
            <person name="Martijn J."/>
            <person name="Lind A.E."/>
            <person name="van Eijk R."/>
            <person name="Schleper C."/>
            <person name="Guy L."/>
            <person name="Ettema T.J."/>
        </authorList>
    </citation>
    <scope>NUCLEOTIDE SEQUENCE</scope>
</reference>
<sequence length="36" mass="3935">FTINQDAEDIAETQVGGKRLGLKSVQKLFKAIGRTT</sequence>
<dbReference type="EMBL" id="LAZR01015583">
    <property type="protein sequence ID" value="KKM08290.1"/>
    <property type="molecule type" value="Genomic_DNA"/>
</dbReference>
<gene>
    <name evidence="1" type="ORF">LCGC14_1725280</name>
</gene>
<comment type="caution">
    <text evidence="1">The sequence shown here is derived from an EMBL/GenBank/DDBJ whole genome shotgun (WGS) entry which is preliminary data.</text>
</comment>
<proteinExistence type="predicted"/>